<gene>
    <name evidence="1" type="ORF">Slin15195_G088340</name>
</gene>
<dbReference type="AlphaFoldDB" id="A0A9Q9ELY5"/>
<reference evidence="1" key="1">
    <citation type="submission" date="2022-06" db="EMBL/GenBank/DDBJ databases">
        <title>Complete genome sequences of two strains of the flax pathogen Septoria linicola.</title>
        <authorList>
            <person name="Lapalu N."/>
            <person name="Simon A."/>
            <person name="Demenou B."/>
            <person name="Paumier D."/>
            <person name="Guillot M.-P."/>
            <person name="Gout L."/>
            <person name="Valade R."/>
        </authorList>
    </citation>
    <scope>NUCLEOTIDE SEQUENCE</scope>
    <source>
        <strain evidence="1">SE15195</strain>
    </source>
</reference>
<proteinExistence type="predicted"/>
<accession>A0A9Q9ELY5</accession>
<sequence length="147" mass="16187">MSSQSTSTGCIAVSSTKQSTAPEEKLEPHYSLLIGLYVFAQKIQDDEFADCVMDVLLGQLDQTWGEEECSYSPAESSIRLAYAGTPEDSPLRSLLVATWAERGECDWFGPHEGFPPEFVVNVARYKTSPQSLKLTDTNTDTNTLITP</sequence>
<protein>
    <submittedName>
        <fullName evidence="1">Uncharacterized protein</fullName>
    </submittedName>
</protein>
<organism evidence="1 2">
    <name type="scientific">Septoria linicola</name>
    <dbReference type="NCBI Taxonomy" id="215465"/>
    <lineage>
        <taxon>Eukaryota</taxon>
        <taxon>Fungi</taxon>
        <taxon>Dikarya</taxon>
        <taxon>Ascomycota</taxon>
        <taxon>Pezizomycotina</taxon>
        <taxon>Dothideomycetes</taxon>
        <taxon>Dothideomycetidae</taxon>
        <taxon>Mycosphaerellales</taxon>
        <taxon>Mycosphaerellaceae</taxon>
        <taxon>Septoria</taxon>
    </lineage>
</organism>
<name>A0A9Q9ELY5_9PEZI</name>
<evidence type="ECO:0000313" key="2">
    <source>
        <dbReference type="Proteomes" id="UP001056384"/>
    </source>
</evidence>
<dbReference type="Proteomes" id="UP001056384">
    <property type="component" value="Chromosome 7"/>
</dbReference>
<dbReference type="EMBL" id="CP099424">
    <property type="protein sequence ID" value="USW55515.1"/>
    <property type="molecule type" value="Genomic_DNA"/>
</dbReference>
<evidence type="ECO:0000313" key="1">
    <source>
        <dbReference type="EMBL" id="USW55515.1"/>
    </source>
</evidence>
<keyword evidence="2" id="KW-1185">Reference proteome</keyword>